<dbReference type="Gene3D" id="3.40.50.880">
    <property type="match status" value="1"/>
</dbReference>
<keyword evidence="2" id="KW-0472">Membrane</keyword>
<keyword evidence="2" id="KW-1133">Transmembrane helix</keyword>
<dbReference type="CDD" id="cd00198">
    <property type="entry name" value="vWFA"/>
    <property type="match status" value="1"/>
</dbReference>
<protein>
    <submittedName>
        <fullName evidence="4">VWFA domain-containing protein</fullName>
    </submittedName>
</protein>
<gene>
    <name evidence="4" type="ORF">SCF082_LOCUS13394</name>
</gene>
<accession>A0ABP0JR10</accession>
<dbReference type="Gene3D" id="3.40.50.410">
    <property type="entry name" value="von Willebrand factor, type A domain"/>
    <property type="match status" value="1"/>
</dbReference>
<feature type="non-terminal residue" evidence="4">
    <location>
        <position position="1421"/>
    </location>
</feature>
<dbReference type="EMBL" id="CAXAMM010008262">
    <property type="protein sequence ID" value="CAK9016888.1"/>
    <property type="molecule type" value="Genomic_DNA"/>
</dbReference>
<reference evidence="4 5" key="1">
    <citation type="submission" date="2024-02" db="EMBL/GenBank/DDBJ databases">
        <authorList>
            <person name="Chen Y."/>
            <person name="Shah S."/>
            <person name="Dougan E. K."/>
            <person name="Thang M."/>
            <person name="Chan C."/>
        </authorList>
    </citation>
    <scope>NUCLEOTIDE SEQUENCE [LARGE SCALE GENOMIC DNA]</scope>
</reference>
<keyword evidence="2" id="KW-0812">Transmembrane</keyword>
<name>A0ABP0JR10_9DINO</name>
<feature type="region of interest" description="Disordered" evidence="1">
    <location>
        <begin position="66"/>
        <end position="89"/>
    </location>
</feature>
<keyword evidence="5" id="KW-1185">Reference proteome</keyword>
<evidence type="ECO:0000256" key="1">
    <source>
        <dbReference type="SAM" id="MobiDB-lite"/>
    </source>
</evidence>
<feature type="transmembrane region" description="Helical" evidence="2">
    <location>
        <begin position="738"/>
        <end position="759"/>
    </location>
</feature>
<evidence type="ECO:0000256" key="2">
    <source>
        <dbReference type="SAM" id="Phobius"/>
    </source>
</evidence>
<dbReference type="Proteomes" id="UP001642464">
    <property type="component" value="Unassembled WGS sequence"/>
</dbReference>
<feature type="compositionally biased region" description="Low complexity" evidence="1">
    <location>
        <begin position="68"/>
        <end position="88"/>
    </location>
</feature>
<organism evidence="4 5">
    <name type="scientific">Durusdinium trenchii</name>
    <dbReference type="NCBI Taxonomy" id="1381693"/>
    <lineage>
        <taxon>Eukaryota</taxon>
        <taxon>Sar</taxon>
        <taxon>Alveolata</taxon>
        <taxon>Dinophyceae</taxon>
        <taxon>Suessiales</taxon>
        <taxon>Symbiodiniaceae</taxon>
        <taxon>Durusdinium</taxon>
    </lineage>
</organism>
<dbReference type="PANTHER" id="PTHR37947:SF1">
    <property type="entry name" value="BLL2462 PROTEIN"/>
    <property type="match status" value="1"/>
</dbReference>
<dbReference type="SUPFAM" id="SSF52317">
    <property type="entry name" value="Class I glutamine amidotransferase-like"/>
    <property type="match status" value="1"/>
</dbReference>
<dbReference type="InterPro" id="IPR036465">
    <property type="entry name" value="vWFA_dom_sf"/>
</dbReference>
<evidence type="ECO:0000259" key="3">
    <source>
        <dbReference type="PROSITE" id="PS50234"/>
    </source>
</evidence>
<dbReference type="InterPro" id="IPR002035">
    <property type="entry name" value="VWF_A"/>
</dbReference>
<comment type="caution">
    <text evidence="4">The sequence shown here is derived from an EMBL/GenBank/DDBJ whole genome shotgun (WGS) entry which is preliminary data.</text>
</comment>
<dbReference type="PROSITE" id="PS50234">
    <property type="entry name" value="VWFA"/>
    <property type="match status" value="1"/>
</dbReference>
<evidence type="ECO:0000313" key="4">
    <source>
        <dbReference type="EMBL" id="CAK9016888.1"/>
    </source>
</evidence>
<evidence type="ECO:0000313" key="5">
    <source>
        <dbReference type="Proteomes" id="UP001642464"/>
    </source>
</evidence>
<dbReference type="InterPro" id="IPR029062">
    <property type="entry name" value="Class_I_gatase-like"/>
</dbReference>
<dbReference type="PANTHER" id="PTHR37947">
    <property type="entry name" value="BLL2462 PROTEIN"/>
    <property type="match status" value="1"/>
</dbReference>
<sequence>MQQAATDPRDADSSAVPTRSAAVESLLAEGELIETLQNQHVVDLYTFDEELGPLAGRFPTRYVPPGTASPAAVDDAVSSDSPDVDWPSLLQPRGLSTRLGDALDALLAEAKSPTLSGVVLFTDGVNNAGRGLERARERARKQGVPLIAVGVGSTRPPVNASIVRIIAPTDVQKGDAFEIAAFVQASHLSGQSAAVELLQRHAEEEDFTVIAREDIVLPDEDDVVELSFERSTLEAGEFEYQVRIDVPGVVETRREDNAGIRQVNVFDRPLKVLVVAGGPMRDFRFAKNTLYRHRAMEVDLWLQTGEVGISQEANDLLFRFPEKREDLFQYDVLLAFDPDWTAISDEQQKWIEEWVSNEGGGVLFVAGDVYTPYLAAGADNEGLAAIQRLLPVVLDEVGLQLGARSRADTAYPVQLTQEGAAAEFLRLRDSAEDAPESVDPWQEFRGVFRSYPTRGRKAGTTVYAEFTDPLSRGADGQPVLIGGLRYGQGTTLFLGSPEMWRLRAVDEDVFDRFWIKLVRNVGGGIVGLEEDTISIELIDPNGRPTIPPPTLRRDPRRPAEYVGDFRASLPGRYRLELEVPQSTDRVTTEVQVQLPRLEVAQLTQDQRALQTLTDGTGGRYLPIESAADQLPSLLPNSGQSIVIEQRIRELWDRQWVLFLLADRSYVSESQKEFSHMQKDRERRHLDELIGKVRGRIRRYLFLEGLASLVTLVCVLFWVTWACDVLYFEVRKLELPLWFRMGCTIVMACLVTWGILRALVFPALRGMRATSLALLLERQFPQLDDRLITAIELGSSSASSAPPLYQSMLSRTVGEASQMMDSLDLSRLFDFAPLRQAVVAAVVMLVSVGLFGATHAQGMGRWVEAYLLAKPDYWEPYRQSALSVHVVAQPGDRRRDFDDRGVYKHPRGADLEVIAEALPETTPPSEVILQFLGFGGAGTTRGRATMTQVGESRFRHSIARIVDNHNLWLQGGDYVNREPFRVVVVDPPQVTDVRLHCDYPSYTGLDSVEDVPVVVAGTQVSLPMETRFELVATANKPLKRVHVRSPRLEVSWGREASEDVEADAPIEVLIRDDENGDVRALHLADSPELALLTDNAEWPLPLPADTPLQIYLEDEDDIYSMDPAMVTINGIRDLDPVLDVQLSGVRSSITRTATIPFEGRLTDDYGVERGWFTYRIDESEEAEERAFKRPPTGQKEFRLDGTPEAPPAVEQFNVLPLELREGQKLAIVLHAEDGDRLNGPHHGRSNVFAFEIVSKEELLGQLFDREVNLRLRFEQMRSEISQLKDDLGERVGATASEGAETDEAARSQQLTLLAAAERSLHQLRKNHTESRAIEVSFEDLRTEMVNTRVDTADLLSRIDDGILRPLGILNTEDFLETDRRLGVFRLVAERGGDTGPAIEESIAAIDIVLERIDRILAEMRDR</sequence>
<dbReference type="SUPFAM" id="SSF53300">
    <property type="entry name" value="vWA-like"/>
    <property type="match status" value="1"/>
</dbReference>
<proteinExistence type="predicted"/>
<feature type="domain" description="VWFA" evidence="3">
    <location>
        <begin position="118"/>
        <end position="198"/>
    </location>
</feature>
<feature type="transmembrane region" description="Helical" evidence="2">
    <location>
        <begin position="699"/>
        <end position="718"/>
    </location>
</feature>
<feature type="region of interest" description="Disordered" evidence="1">
    <location>
        <begin position="1181"/>
        <end position="1204"/>
    </location>
</feature>
<feature type="transmembrane region" description="Helical" evidence="2">
    <location>
        <begin position="836"/>
        <end position="855"/>
    </location>
</feature>